<feature type="compositionally biased region" description="Basic and acidic residues" evidence="1">
    <location>
        <begin position="26"/>
        <end position="40"/>
    </location>
</feature>
<feature type="region of interest" description="Disordered" evidence="1">
    <location>
        <begin position="1"/>
        <end position="47"/>
    </location>
</feature>
<sequence length="47" mass="5296">MAPGYPRPLRLPEREGPEEDSMGSERTVREVVDSQSEKNWRANAGLP</sequence>
<dbReference type="RefSeq" id="WP_195132901.1">
    <property type="nucleotide sequence ID" value="NZ_JADLQX010000030.1"/>
</dbReference>
<name>A0ABS0CYM0_9NOCA</name>
<reference evidence="2 3" key="1">
    <citation type="submission" date="2020-10" db="EMBL/GenBank/DDBJ databases">
        <title>Identification of Nocardia species via Next-generation sequencing and recognition of intraspecies genetic diversity.</title>
        <authorList>
            <person name="Li P."/>
            <person name="Li P."/>
            <person name="Lu B."/>
        </authorList>
    </citation>
    <scope>NUCLEOTIDE SEQUENCE [LARGE SCALE GENOMIC DNA]</scope>
    <source>
        <strain evidence="2 3">BJ06-0157</strain>
    </source>
</reference>
<keyword evidence="3" id="KW-1185">Reference proteome</keyword>
<organism evidence="2 3">
    <name type="scientific">Nocardia amamiensis</name>
    <dbReference type="NCBI Taxonomy" id="404578"/>
    <lineage>
        <taxon>Bacteria</taxon>
        <taxon>Bacillati</taxon>
        <taxon>Actinomycetota</taxon>
        <taxon>Actinomycetes</taxon>
        <taxon>Mycobacteriales</taxon>
        <taxon>Nocardiaceae</taxon>
        <taxon>Nocardia</taxon>
    </lineage>
</organism>
<comment type="caution">
    <text evidence="2">The sequence shown here is derived from an EMBL/GenBank/DDBJ whole genome shotgun (WGS) entry which is preliminary data.</text>
</comment>
<protein>
    <submittedName>
        <fullName evidence="2">Uncharacterized protein</fullName>
    </submittedName>
</protein>
<dbReference type="Proteomes" id="UP000702209">
    <property type="component" value="Unassembled WGS sequence"/>
</dbReference>
<gene>
    <name evidence="2" type="ORF">IU459_29710</name>
</gene>
<accession>A0ABS0CYM0</accession>
<evidence type="ECO:0000313" key="3">
    <source>
        <dbReference type="Proteomes" id="UP000702209"/>
    </source>
</evidence>
<evidence type="ECO:0000313" key="2">
    <source>
        <dbReference type="EMBL" id="MBF6301686.1"/>
    </source>
</evidence>
<evidence type="ECO:0000256" key="1">
    <source>
        <dbReference type="SAM" id="MobiDB-lite"/>
    </source>
</evidence>
<dbReference type="EMBL" id="JADLQX010000030">
    <property type="protein sequence ID" value="MBF6301686.1"/>
    <property type="molecule type" value="Genomic_DNA"/>
</dbReference>
<proteinExistence type="predicted"/>